<proteinExistence type="predicted"/>
<dbReference type="PANTHER" id="PTHR34385:SF1">
    <property type="entry name" value="PEPTIDOGLYCAN L-ALANYL-D-GLUTAMATE ENDOPEPTIDASE CWLK"/>
    <property type="match status" value="1"/>
</dbReference>
<protein>
    <submittedName>
        <fullName evidence="3">D-alanyl-D-alanine carboxypeptidase-like protein</fullName>
    </submittedName>
</protein>
<dbReference type="RefSeq" id="WP_106269804.1">
    <property type="nucleotide sequence ID" value="NZ_PVTX01000017.1"/>
</dbReference>
<dbReference type="Proteomes" id="UP000239895">
    <property type="component" value="Unassembled WGS sequence"/>
</dbReference>
<name>A0ABX5E961_9MICO</name>
<dbReference type="InterPro" id="IPR003709">
    <property type="entry name" value="VanY-like_core_dom"/>
</dbReference>
<dbReference type="Gene3D" id="3.30.1380.10">
    <property type="match status" value="1"/>
</dbReference>
<dbReference type="InterPro" id="IPR021257">
    <property type="entry name" value="DUF2809"/>
</dbReference>
<dbReference type="EMBL" id="PVTX01000017">
    <property type="protein sequence ID" value="PRZ02840.1"/>
    <property type="molecule type" value="Genomic_DNA"/>
</dbReference>
<dbReference type="CDD" id="cd14814">
    <property type="entry name" value="Peptidase_M15"/>
    <property type="match status" value="1"/>
</dbReference>
<dbReference type="InterPro" id="IPR009045">
    <property type="entry name" value="Zn_M74/Hedgehog-like"/>
</dbReference>
<reference evidence="3 4" key="1">
    <citation type="submission" date="2018-03" db="EMBL/GenBank/DDBJ databases">
        <title>Comparative analysis of microorganisms from saline springs in Andes Mountain Range, Colombia.</title>
        <authorList>
            <person name="Rubin E."/>
        </authorList>
    </citation>
    <scope>NUCLEOTIDE SEQUENCE [LARGE SCALE GENOMIC DNA]</scope>
    <source>
        <strain evidence="3 4">CG 23</strain>
    </source>
</reference>
<comment type="caution">
    <text evidence="3">The sequence shown here is derived from an EMBL/GenBank/DDBJ whole genome shotgun (WGS) entry which is preliminary data.</text>
</comment>
<keyword evidence="4" id="KW-1185">Reference proteome</keyword>
<keyword evidence="1" id="KW-0812">Transmembrane</keyword>
<gene>
    <name evidence="3" type="ORF">BCL65_11716</name>
</gene>
<dbReference type="SUPFAM" id="SSF55166">
    <property type="entry name" value="Hedgehog/DD-peptidase"/>
    <property type="match status" value="1"/>
</dbReference>
<keyword evidence="1" id="KW-1133">Transmembrane helix</keyword>
<feature type="transmembrane region" description="Helical" evidence="1">
    <location>
        <begin position="68"/>
        <end position="87"/>
    </location>
</feature>
<dbReference type="InterPro" id="IPR052179">
    <property type="entry name" value="DD-CPase-like"/>
</dbReference>
<accession>A0ABX5E961</accession>
<evidence type="ECO:0000313" key="4">
    <source>
        <dbReference type="Proteomes" id="UP000239895"/>
    </source>
</evidence>
<evidence type="ECO:0000259" key="2">
    <source>
        <dbReference type="Pfam" id="PF02557"/>
    </source>
</evidence>
<organism evidence="3 4">
    <name type="scientific">Isoptericola halotolerans</name>
    <dbReference type="NCBI Taxonomy" id="300560"/>
    <lineage>
        <taxon>Bacteria</taxon>
        <taxon>Bacillati</taxon>
        <taxon>Actinomycetota</taxon>
        <taxon>Actinomycetes</taxon>
        <taxon>Micrococcales</taxon>
        <taxon>Promicromonosporaceae</taxon>
        <taxon>Isoptericola</taxon>
    </lineage>
</organism>
<feature type="transmembrane region" description="Helical" evidence="1">
    <location>
        <begin position="12"/>
        <end position="31"/>
    </location>
</feature>
<dbReference type="Pfam" id="PF02557">
    <property type="entry name" value="VanY"/>
    <property type="match status" value="1"/>
</dbReference>
<evidence type="ECO:0000313" key="3">
    <source>
        <dbReference type="EMBL" id="PRZ02840.1"/>
    </source>
</evidence>
<feature type="domain" description="D-alanyl-D-alanine carboxypeptidase-like core" evidence="2">
    <location>
        <begin position="382"/>
        <end position="491"/>
    </location>
</feature>
<evidence type="ECO:0000256" key="1">
    <source>
        <dbReference type="SAM" id="Phobius"/>
    </source>
</evidence>
<dbReference type="Pfam" id="PF10990">
    <property type="entry name" value="DUF2809"/>
    <property type="match status" value="1"/>
</dbReference>
<feature type="transmembrane region" description="Helical" evidence="1">
    <location>
        <begin position="107"/>
        <end position="125"/>
    </location>
</feature>
<feature type="transmembrane region" description="Helical" evidence="1">
    <location>
        <begin position="37"/>
        <end position="56"/>
    </location>
</feature>
<sequence length="499" mass="52834">MTSPDARVPRAASAVLVVVTVLAGLGGRRWLPADVAGPLGDVLYAMLVVWLVVLVFPRAPRGLASATALALCTAIELSHLTEWPAALLERLPAARFVLGTTFGAADLAWYALGAFLGGALLVVVGGRPEAVDEALRHVRAARARPAGRRVTAFLVPLTLLGVVAAVGIGVGRSLSIEADELAAQVEVAQAELDGSADKVADDDVRSALSTAIDDAGTVLEGRPVLDRRPGDATDAGERLERAVTAVHDSRRTFATTAAAEVRETFAPVQRKAERILTATDELADAGQAADESARAALRDALDAATAAHTTTGPDQLTELPLAELESVAGDLTTRRDDVDLATHDLMSAQDAAVCPEPDQVWFPQAGKLAAKRLAPIPWAPQHSVRADLLEGLVALDEAYQAEFGEHLTVNSGYRSYDDQLAVYNPDQPNPLAAPPGCSNHGLGTAVDLSMGPESFDGARYAWMKEHAEEYGWTHPAWAEPDGRLPEPWHWESVETPLGY</sequence>
<feature type="transmembrane region" description="Helical" evidence="1">
    <location>
        <begin position="146"/>
        <end position="170"/>
    </location>
</feature>
<dbReference type="PANTHER" id="PTHR34385">
    <property type="entry name" value="D-ALANYL-D-ALANINE CARBOXYPEPTIDASE"/>
    <property type="match status" value="1"/>
</dbReference>
<keyword evidence="1" id="KW-0472">Membrane</keyword>